<accession>A0A0D0D9S6</accession>
<evidence type="ECO:0000313" key="1">
    <source>
        <dbReference type="EMBL" id="KIK93837.1"/>
    </source>
</evidence>
<protein>
    <submittedName>
        <fullName evidence="1">Uncharacterized protein</fullName>
    </submittedName>
</protein>
<keyword evidence="2" id="KW-1185">Reference proteome</keyword>
<dbReference type="HOGENOM" id="CLU_156030_1_0_1"/>
<gene>
    <name evidence="1" type="ORF">PAXRUDRAFT_144159</name>
</gene>
<sequence length="80" mass="9015">LPYSKAAHCVVIALHCVKNQCPFNMVNDKYYKMEVKMLPPGTELPHTSTVSQDIKDLYTNLTLDVQAYFAVSGLCNTKYT</sequence>
<dbReference type="AlphaFoldDB" id="A0A0D0D9S6"/>
<evidence type="ECO:0000313" key="2">
    <source>
        <dbReference type="Proteomes" id="UP000054538"/>
    </source>
</evidence>
<proteinExistence type="predicted"/>
<feature type="non-terminal residue" evidence="1">
    <location>
        <position position="1"/>
    </location>
</feature>
<organism evidence="1 2">
    <name type="scientific">Paxillus rubicundulus Ve08.2h10</name>
    <dbReference type="NCBI Taxonomy" id="930991"/>
    <lineage>
        <taxon>Eukaryota</taxon>
        <taxon>Fungi</taxon>
        <taxon>Dikarya</taxon>
        <taxon>Basidiomycota</taxon>
        <taxon>Agaricomycotina</taxon>
        <taxon>Agaricomycetes</taxon>
        <taxon>Agaricomycetidae</taxon>
        <taxon>Boletales</taxon>
        <taxon>Paxilineae</taxon>
        <taxon>Paxillaceae</taxon>
        <taxon>Paxillus</taxon>
    </lineage>
</organism>
<name>A0A0D0D9S6_9AGAM</name>
<dbReference type="EMBL" id="KN825150">
    <property type="protein sequence ID" value="KIK93837.1"/>
    <property type="molecule type" value="Genomic_DNA"/>
</dbReference>
<reference evidence="2" key="2">
    <citation type="submission" date="2015-01" db="EMBL/GenBank/DDBJ databases">
        <title>Evolutionary Origins and Diversification of the Mycorrhizal Mutualists.</title>
        <authorList>
            <consortium name="DOE Joint Genome Institute"/>
            <consortium name="Mycorrhizal Genomics Consortium"/>
            <person name="Kohler A."/>
            <person name="Kuo A."/>
            <person name="Nagy L.G."/>
            <person name="Floudas D."/>
            <person name="Copeland A."/>
            <person name="Barry K.W."/>
            <person name="Cichocki N."/>
            <person name="Veneault-Fourrey C."/>
            <person name="LaButti K."/>
            <person name="Lindquist E.A."/>
            <person name="Lipzen A."/>
            <person name="Lundell T."/>
            <person name="Morin E."/>
            <person name="Murat C."/>
            <person name="Riley R."/>
            <person name="Ohm R."/>
            <person name="Sun H."/>
            <person name="Tunlid A."/>
            <person name="Henrissat B."/>
            <person name="Grigoriev I.V."/>
            <person name="Hibbett D.S."/>
            <person name="Martin F."/>
        </authorList>
    </citation>
    <scope>NUCLEOTIDE SEQUENCE [LARGE SCALE GENOMIC DNA]</scope>
    <source>
        <strain evidence="2">Ve08.2h10</strain>
    </source>
</reference>
<reference evidence="1 2" key="1">
    <citation type="submission" date="2014-04" db="EMBL/GenBank/DDBJ databases">
        <authorList>
            <consortium name="DOE Joint Genome Institute"/>
            <person name="Kuo A."/>
            <person name="Kohler A."/>
            <person name="Jargeat P."/>
            <person name="Nagy L.G."/>
            <person name="Floudas D."/>
            <person name="Copeland A."/>
            <person name="Barry K.W."/>
            <person name="Cichocki N."/>
            <person name="Veneault-Fourrey C."/>
            <person name="LaButti K."/>
            <person name="Lindquist E.A."/>
            <person name="Lipzen A."/>
            <person name="Lundell T."/>
            <person name="Morin E."/>
            <person name="Murat C."/>
            <person name="Sun H."/>
            <person name="Tunlid A."/>
            <person name="Henrissat B."/>
            <person name="Grigoriev I.V."/>
            <person name="Hibbett D.S."/>
            <person name="Martin F."/>
            <person name="Nordberg H.P."/>
            <person name="Cantor M.N."/>
            <person name="Hua S.X."/>
        </authorList>
    </citation>
    <scope>NUCLEOTIDE SEQUENCE [LARGE SCALE GENOMIC DNA]</scope>
    <source>
        <strain evidence="1 2">Ve08.2h10</strain>
    </source>
</reference>
<dbReference type="OrthoDB" id="2794314at2759"/>
<dbReference type="Proteomes" id="UP000054538">
    <property type="component" value="Unassembled WGS sequence"/>
</dbReference>
<dbReference type="InParanoid" id="A0A0D0D9S6"/>